<evidence type="ECO:0000313" key="2">
    <source>
        <dbReference type="Proteomes" id="UP000002640"/>
    </source>
</evidence>
<dbReference type="STRING" id="1094619.G4ZHK4"/>
<dbReference type="Proteomes" id="UP000002640">
    <property type="component" value="Unassembled WGS sequence"/>
</dbReference>
<dbReference type="RefSeq" id="XP_009527142.1">
    <property type="nucleotide sequence ID" value="XM_009528847.1"/>
</dbReference>
<organism evidence="1 2">
    <name type="scientific">Phytophthora sojae (strain P6497)</name>
    <name type="common">Soybean stem and root rot agent</name>
    <name type="synonym">Phytophthora megasperma f. sp. glycines</name>
    <dbReference type="NCBI Taxonomy" id="1094619"/>
    <lineage>
        <taxon>Eukaryota</taxon>
        <taxon>Sar</taxon>
        <taxon>Stramenopiles</taxon>
        <taxon>Oomycota</taxon>
        <taxon>Peronosporomycetes</taxon>
        <taxon>Peronosporales</taxon>
        <taxon>Peronosporaceae</taxon>
        <taxon>Phytophthora</taxon>
    </lineage>
</organism>
<dbReference type="InParanoid" id="G4ZHK4"/>
<feature type="non-terminal residue" evidence="1">
    <location>
        <position position="1"/>
    </location>
</feature>
<dbReference type="EMBL" id="JH159154">
    <property type="protein sequence ID" value="EGZ18084.1"/>
    <property type="molecule type" value="Genomic_DNA"/>
</dbReference>
<feature type="non-terminal residue" evidence="1">
    <location>
        <position position="113"/>
    </location>
</feature>
<keyword evidence="2" id="KW-1185">Reference proteome</keyword>
<evidence type="ECO:0000313" key="1">
    <source>
        <dbReference type="EMBL" id="EGZ18084.1"/>
    </source>
</evidence>
<accession>G4ZHK4</accession>
<sequence length="113" mass="13445">VPWSDVRLDVQFVMRMDHGYEEALDILRQDRPAHQYFLKPWLLEMLVKMMYHGTLDDTPWTRYVPETFYKMAEVTLQGRLRSGMYPEEFLPLRNLAEDATAEMEIVEVDDSSE</sequence>
<name>G4ZHK4_PHYSP</name>
<dbReference type="AlphaFoldDB" id="G4ZHK4"/>
<dbReference type="GeneID" id="20650307"/>
<proteinExistence type="predicted"/>
<dbReference type="KEGG" id="psoj:PHYSODRAFT_366962"/>
<reference evidence="1 2" key="1">
    <citation type="journal article" date="2006" name="Science">
        <title>Phytophthora genome sequences uncover evolutionary origins and mechanisms of pathogenesis.</title>
        <authorList>
            <person name="Tyler B.M."/>
            <person name="Tripathy S."/>
            <person name="Zhang X."/>
            <person name="Dehal P."/>
            <person name="Jiang R.H."/>
            <person name="Aerts A."/>
            <person name="Arredondo F.D."/>
            <person name="Baxter L."/>
            <person name="Bensasson D."/>
            <person name="Beynon J.L."/>
            <person name="Chapman J."/>
            <person name="Damasceno C.M."/>
            <person name="Dorrance A.E."/>
            <person name="Dou D."/>
            <person name="Dickerman A.W."/>
            <person name="Dubchak I.L."/>
            <person name="Garbelotto M."/>
            <person name="Gijzen M."/>
            <person name="Gordon S.G."/>
            <person name="Govers F."/>
            <person name="Grunwald N.J."/>
            <person name="Huang W."/>
            <person name="Ivors K.L."/>
            <person name="Jones R.W."/>
            <person name="Kamoun S."/>
            <person name="Krampis K."/>
            <person name="Lamour K.H."/>
            <person name="Lee M.K."/>
            <person name="McDonald W.H."/>
            <person name="Medina M."/>
            <person name="Meijer H.J."/>
            <person name="Nordberg E.K."/>
            <person name="Maclean D.J."/>
            <person name="Ospina-Giraldo M.D."/>
            <person name="Morris P.F."/>
            <person name="Phuntumart V."/>
            <person name="Putnam N.H."/>
            <person name="Rash S."/>
            <person name="Rose J.K."/>
            <person name="Sakihama Y."/>
            <person name="Salamov A.A."/>
            <person name="Savidor A."/>
            <person name="Scheuring C.F."/>
            <person name="Smith B.M."/>
            <person name="Sobral B.W."/>
            <person name="Terry A."/>
            <person name="Torto-Alalibo T.A."/>
            <person name="Win J."/>
            <person name="Xu Z."/>
            <person name="Zhang H."/>
            <person name="Grigoriev I.V."/>
            <person name="Rokhsar D.S."/>
            <person name="Boore J.L."/>
        </authorList>
    </citation>
    <scope>NUCLEOTIDE SEQUENCE [LARGE SCALE GENOMIC DNA]</scope>
    <source>
        <strain evidence="1 2">P6497</strain>
    </source>
</reference>
<dbReference type="SMR" id="G4ZHK4"/>
<protein>
    <submittedName>
        <fullName evidence="1">Uncharacterized protein</fullName>
    </submittedName>
</protein>
<gene>
    <name evidence="1" type="ORF">PHYSODRAFT_366962</name>
</gene>